<feature type="transmembrane region" description="Helical" evidence="1">
    <location>
        <begin position="6"/>
        <end position="26"/>
    </location>
</feature>
<keyword evidence="1" id="KW-0472">Membrane</keyword>
<dbReference type="OrthoDB" id="1249211at2"/>
<accession>A0A1N6FWS5</accession>
<feature type="transmembrane region" description="Helical" evidence="1">
    <location>
        <begin position="212"/>
        <end position="231"/>
    </location>
</feature>
<protein>
    <submittedName>
        <fullName evidence="2">Uncharacterized protein</fullName>
    </submittedName>
</protein>
<evidence type="ECO:0000313" key="3">
    <source>
        <dbReference type="Proteomes" id="UP000184782"/>
    </source>
</evidence>
<keyword evidence="1" id="KW-0812">Transmembrane</keyword>
<feature type="transmembrane region" description="Helical" evidence="1">
    <location>
        <begin position="176"/>
        <end position="197"/>
    </location>
</feature>
<dbReference type="Proteomes" id="UP000184782">
    <property type="component" value="Unassembled WGS sequence"/>
</dbReference>
<dbReference type="STRING" id="59733.SAMN05421769_1671"/>
<evidence type="ECO:0000256" key="1">
    <source>
        <dbReference type="SAM" id="Phobius"/>
    </source>
</evidence>
<proteinExistence type="predicted"/>
<gene>
    <name evidence="2" type="ORF">SAMN05421769_1671</name>
</gene>
<feature type="transmembrane region" description="Helical" evidence="1">
    <location>
        <begin position="38"/>
        <end position="57"/>
    </location>
</feature>
<dbReference type="AlphaFoldDB" id="A0A1N6FWS5"/>
<name>A0A1N6FWS5_9FLAO</name>
<keyword evidence="1" id="KW-1133">Transmembrane helix</keyword>
<reference evidence="3" key="1">
    <citation type="submission" date="2016-12" db="EMBL/GenBank/DDBJ databases">
        <authorList>
            <person name="Varghese N."/>
            <person name="Submissions S."/>
        </authorList>
    </citation>
    <scope>NUCLEOTIDE SEQUENCE [LARGE SCALE GENOMIC DNA]</scope>
    <source>
        <strain evidence="3">DSM 16779</strain>
    </source>
</reference>
<organism evidence="2 3">
    <name type="scientific">Chryseobacterium scophthalmum</name>
    <dbReference type="NCBI Taxonomy" id="59733"/>
    <lineage>
        <taxon>Bacteria</taxon>
        <taxon>Pseudomonadati</taxon>
        <taxon>Bacteroidota</taxon>
        <taxon>Flavobacteriia</taxon>
        <taxon>Flavobacteriales</taxon>
        <taxon>Weeksellaceae</taxon>
        <taxon>Chryseobacterium group</taxon>
        <taxon>Chryseobacterium</taxon>
    </lineage>
</organism>
<dbReference type="RefSeq" id="WP_074229797.1">
    <property type="nucleotide sequence ID" value="NZ_FSRQ01000001.1"/>
</dbReference>
<sequence>MLQKFIPDLLSYFPILSLITIILYLYFSDKISKDKVNYYLLVGLAFTIISHIVEYYVNQRLKADYHDSTEILKWYPLISLVGGFGYKLILYGIIVYLLKFEILKNEIKTENIFLIIIYSALSLGLFVPYWFIKKNIKFDAKLNVWIILLIFFLSCNHVSLNYLLSSSSSSNGIILMILYWLGQVGYVISFLICIYSLRKQIMEKFKGIEINSVWTFFIGILHVQFVLNQYIKKHEK</sequence>
<feature type="transmembrane region" description="Helical" evidence="1">
    <location>
        <begin position="144"/>
        <end position="164"/>
    </location>
</feature>
<feature type="transmembrane region" description="Helical" evidence="1">
    <location>
        <begin position="112"/>
        <end position="132"/>
    </location>
</feature>
<dbReference type="EMBL" id="FSRQ01000001">
    <property type="protein sequence ID" value="SIN99708.1"/>
    <property type="molecule type" value="Genomic_DNA"/>
</dbReference>
<feature type="transmembrane region" description="Helical" evidence="1">
    <location>
        <begin position="77"/>
        <end position="100"/>
    </location>
</feature>
<evidence type="ECO:0000313" key="2">
    <source>
        <dbReference type="EMBL" id="SIN99708.1"/>
    </source>
</evidence>
<keyword evidence="3" id="KW-1185">Reference proteome</keyword>